<dbReference type="PANTHER" id="PTHR45916:SF1">
    <property type="entry name" value="STRUCTURAL MAINTENANCE OF CHROMOSOMES PROTEIN 5"/>
    <property type="match status" value="1"/>
</dbReference>
<dbReference type="AlphaFoldDB" id="A0A7J6W7H1"/>
<evidence type="ECO:0000256" key="9">
    <source>
        <dbReference type="ARBA" id="ARBA00023242"/>
    </source>
</evidence>
<evidence type="ECO:0000256" key="2">
    <source>
        <dbReference type="ARBA" id="ARBA00004286"/>
    </source>
</evidence>
<dbReference type="GO" id="GO:0005634">
    <property type="term" value="C:nucleus"/>
    <property type="evidence" value="ECO:0007669"/>
    <property type="project" value="UniProtKB-SubCell"/>
</dbReference>
<dbReference type="PANTHER" id="PTHR45916">
    <property type="entry name" value="STRUCTURAL MAINTENANCE OF CHROMOSOMES PROTEIN 5"/>
    <property type="match status" value="1"/>
</dbReference>
<comment type="subcellular location">
    <subcellularLocation>
        <location evidence="2">Chromosome</location>
    </subcellularLocation>
    <subcellularLocation>
        <location evidence="1">Nucleus</location>
    </subcellularLocation>
</comment>
<feature type="coiled-coil region" evidence="10">
    <location>
        <begin position="674"/>
        <end position="714"/>
    </location>
</feature>
<dbReference type="Gene3D" id="3.40.50.300">
    <property type="entry name" value="P-loop containing nucleotide triphosphate hydrolases"/>
    <property type="match status" value="2"/>
</dbReference>
<dbReference type="Proteomes" id="UP000554482">
    <property type="component" value="Unassembled WGS sequence"/>
</dbReference>
<dbReference type="GO" id="GO:0051276">
    <property type="term" value="P:chromosome organization"/>
    <property type="evidence" value="ECO:0007669"/>
    <property type="project" value="UniProtKB-ARBA"/>
</dbReference>
<keyword evidence="5" id="KW-0158">Chromosome</keyword>
<reference evidence="12 13" key="1">
    <citation type="submission" date="2020-06" db="EMBL/GenBank/DDBJ databases">
        <title>Transcriptomic and genomic resources for Thalictrum thalictroides and T. hernandezii: Facilitating candidate gene discovery in an emerging model plant lineage.</title>
        <authorList>
            <person name="Arias T."/>
            <person name="Riano-Pachon D.M."/>
            <person name="Di Stilio V.S."/>
        </authorList>
    </citation>
    <scope>NUCLEOTIDE SEQUENCE [LARGE SCALE GENOMIC DNA]</scope>
    <source>
        <strain evidence="13">cv. WT478/WT964</strain>
        <tissue evidence="12">Leaves</tissue>
    </source>
</reference>
<evidence type="ECO:0000256" key="5">
    <source>
        <dbReference type="ARBA" id="ARBA00022454"/>
    </source>
</evidence>
<dbReference type="FunFam" id="3.40.50.300:FF:001301">
    <property type="entry name" value="Structural maintenance of chromosomes 5"/>
    <property type="match status" value="1"/>
</dbReference>
<feature type="coiled-coil region" evidence="10">
    <location>
        <begin position="618"/>
        <end position="645"/>
    </location>
</feature>
<comment type="similarity">
    <text evidence="3">Belongs to the SMC family. SMC5 subfamily.</text>
</comment>
<dbReference type="InterPro" id="IPR027417">
    <property type="entry name" value="P-loop_NTPase"/>
</dbReference>
<comment type="caution">
    <text evidence="12">The sequence shown here is derived from an EMBL/GenBank/DDBJ whole genome shotgun (WGS) entry which is preliminary data.</text>
</comment>
<proteinExistence type="inferred from homology"/>
<dbReference type="Pfam" id="PF02463">
    <property type="entry name" value="SMC_N"/>
    <property type="match status" value="1"/>
</dbReference>
<evidence type="ECO:0000256" key="7">
    <source>
        <dbReference type="ARBA" id="ARBA00022840"/>
    </source>
</evidence>
<evidence type="ECO:0000256" key="3">
    <source>
        <dbReference type="ARBA" id="ARBA00010171"/>
    </source>
</evidence>
<evidence type="ECO:0000256" key="1">
    <source>
        <dbReference type="ARBA" id="ARBA00004123"/>
    </source>
</evidence>
<feature type="coiled-coil region" evidence="10">
    <location>
        <begin position="328"/>
        <end position="355"/>
    </location>
</feature>
<keyword evidence="7" id="KW-0067">ATP-binding</keyword>
<dbReference type="GO" id="GO:0000724">
    <property type="term" value="P:double-strand break repair via homologous recombination"/>
    <property type="evidence" value="ECO:0007669"/>
    <property type="project" value="TreeGrafter"/>
</dbReference>
<evidence type="ECO:0000313" key="13">
    <source>
        <dbReference type="Proteomes" id="UP000554482"/>
    </source>
</evidence>
<keyword evidence="9" id="KW-0539">Nucleus</keyword>
<gene>
    <name evidence="12" type="ORF">FRX31_017224</name>
</gene>
<dbReference type="InterPro" id="IPR003395">
    <property type="entry name" value="RecF/RecN/SMC_N"/>
</dbReference>
<evidence type="ECO:0000259" key="11">
    <source>
        <dbReference type="Pfam" id="PF02463"/>
    </source>
</evidence>
<dbReference type="OrthoDB" id="10254973at2759"/>
<evidence type="ECO:0000256" key="4">
    <source>
        <dbReference type="ARBA" id="ARBA00018687"/>
    </source>
</evidence>
<name>A0A7J6W7H1_THATH</name>
<evidence type="ECO:0000256" key="6">
    <source>
        <dbReference type="ARBA" id="ARBA00022741"/>
    </source>
</evidence>
<evidence type="ECO:0000256" key="10">
    <source>
        <dbReference type="SAM" id="Coils"/>
    </source>
</evidence>
<feature type="domain" description="RecF/RecN/SMC N-terminal" evidence="11">
    <location>
        <begin position="21"/>
        <end position="948"/>
    </location>
</feature>
<sequence>MAERSAKRHKRCEDDYMPGNITEIELHNFMTFSHIKCKPGPRLNLVIGPNGSGKSSLVCAIALGLGGDPQLLGRASSTKAFVKRGEESGFIRITLRGDSAGEQLIITRKLDNHGKSDWMFNGKAVPKKDILEIIKRFNIQVNNLTQFLPQDRVCEFAKLTPVQLLEETEKAVGDPQLPVRHHALIEKSNELKRLEVTVKQNGETLNQLKALNAEQEKDVERVRQREQLLAKADLMRKKLPWLKYDKLKVEYIQAGKDEADAKAKWDAAAKVLCDLNVPIEKQKKLKEMQEASQKNVSTLIAKNLTKRMESLESESRLGVQIRGQYNEMEELQKQEESRQQRLSSAKKELASAETELANLPIFEPPKSEIERLLDQMKELDVSAKRKGSQKSEQENHLVKNRRALQQCTDRLKEMENANNKLLQALRNSGAEKIFEAYRWVQEHRNEFKREVYGPVLLEVNIPSREHAAYIENHVAGYVWKSFITQDAADRDYLARSLKSYDVPILNYVGNRVSNRQRLQVSEEMHKLGIYKTLDQVFDAPSAVKEVLIGQFGLDNSYIGSKETDQKADSVPSLGISDLWTPDNHYRWSTSRYGGHISATVESVSPSRLFLCSLDAGEIEKQRARKNELEESIEALEGSCRSLLLEQRHFEDEAAKLRKLRDELINTGKLEMKKRRDMENRVSQRKRRLESIENEDDLDTNMKKLIDQVSRLNLQRFQHALEIKNMLIDAVSLKRSLSEKHLACIELEAKILKLKQNLKEQEKLAFQASMQFEEFKKRTEHYKVQVQVAKRHAESIAKITPALTKEFLEIEAISMKLEADDVELKSCLADIENLKETWLHTLRNLIAHINETFSRNFQEMAVAGEVSLDEHEMDFDKFGILIKVKFRQAGQLQVLSAHHQSGGERSVSTILYLVSLQDITNCPFRVVDEINQGMDPINERKMFQQLVRAASQPNSPQCFLLTPKLLPELDYSENCSIITIMNGPWIEEPSKGFTEAMKARHVETSYNKIRLDHYTAFQVTDQNLVFVIPPP</sequence>
<keyword evidence="8 10" id="KW-0175">Coiled coil</keyword>
<dbReference type="GO" id="GO:0030915">
    <property type="term" value="C:Smc5-Smc6 complex"/>
    <property type="evidence" value="ECO:0007669"/>
    <property type="project" value="TreeGrafter"/>
</dbReference>
<keyword evidence="6" id="KW-0547">Nucleotide-binding</keyword>
<organism evidence="12 13">
    <name type="scientific">Thalictrum thalictroides</name>
    <name type="common">Rue-anemone</name>
    <name type="synonym">Anemone thalictroides</name>
    <dbReference type="NCBI Taxonomy" id="46969"/>
    <lineage>
        <taxon>Eukaryota</taxon>
        <taxon>Viridiplantae</taxon>
        <taxon>Streptophyta</taxon>
        <taxon>Embryophyta</taxon>
        <taxon>Tracheophyta</taxon>
        <taxon>Spermatophyta</taxon>
        <taxon>Magnoliopsida</taxon>
        <taxon>Ranunculales</taxon>
        <taxon>Ranunculaceae</taxon>
        <taxon>Thalictroideae</taxon>
        <taxon>Thalictrum</taxon>
    </lineage>
</organism>
<evidence type="ECO:0000313" key="12">
    <source>
        <dbReference type="EMBL" id="KAF5193191.1"/>
    </source>
</evidence>
<feature type="coiled-coil region" evidence="10">
    <location>
        <begin position="397"/>
        <end position="431"/>
    </location>
</feature>
<dbReference type="SUPFAM" id="SSF52540">
    <property type="entry name" value="P-loop containing nucleoside triphosphate hydrolases"/>
    <property type="match status" value="2"/>
</dbReference>
<evidence type="ECO:0000256" key="8">
    <source>
        <dbReference type="ARBA" id="ARBA00023054"/>
    </source>
</evidence>
<accession>A0A7J6W7H1</accession>
<keyword evidence="13" id="KW-1185">Reference proteome</keyword>
<dbReference type="GO" id="GO:0005524">
    <property type="term" value="F:ATP binding"/>
    <property type="evidence" value="ECO:0007669"/>
    <property type="project" value="UniProtKB-KW"/>
</dbReference>
<protein>
    <recommendedName>
        <fullName evidence="4">Structural maintenance of chromosomes protein 5</fullName>
    </recommendedName>
</protein>
<dbReference type="GO" id="GO:0003697">
    <property type="term" value="F:single-stranded DNA binding"/>
    <property type="evidence" value="ECO:0007669"/>
    <property type="project" value="TreeGrafter"/>
</dbReference>
<dbReference type="EMBL" id="JABWDY010020392">
    <property type="protein sequence ID" value="KAF5193191.1"/>
    <property type="molecule type" value="Genomic_DNA"/>
</dbReference>